<dbReference type="Pfam" id="PF01740">
    <property type="entry name" value="STAS"/>
    <property type="match status" value="1"/>
</dbReference>
<evidence type="ECO:0000313" key="2">
    <source>
        <dbReference type="EMBL" id="MPL70425.1"/>
    </source>
</evidence>
<dbReference type="Gene3D" id="3.30.750.24">
    <property type="entry name" value="STAS domain"/>
    <property type="match status" value="1"/>
</dbReference>
<proteinExistence type="predicted"/>
<dbReference type="EMBL" id="VSSQ01000053">
    <property type="protein sequence ID" value="MPL70425.1"/>
    <property type="molecule type" value="Genomic_DNA"/>
</dbReference>
<reference evidence="2" key="1">
    <citation type="submission" date="2019-08" db="EMBL/GenBank/DDBJ databases">
        <authorList>
            <person name="Kucharzyk K."/>
            <person name="Murdoch R.W."/>
            <person name="Higgins S."/>
            <person name="Loffler F."/>
        </authorList>
    </citation>
    <scope>NUCLEOTIDE SEQUENCE</scope>
</reference>
<evidence type="ECO:0000259" key="1">
    <source>
        <dbReference type="PROSITE" id="PS50801"/>
    </source>
</evidence>
<gene>
    <name evidence="2" type="ORF">SDC9_16181</name>
</gene>
<protein>
    <recommendedName>
        <fullName evidence="1">STAS domain-containing protein</fullName>
    </recommendedName>
</protein>
<dbReference type="InterPro" id="IPR002645">
    <property type="entry name" value="STAS_dom"/>
</dbReference>
<name>A0A644TU46_9ZZZZ</name>
<organism evidence="2">
    <name type="scientific">bioreactor metagenome</name>
    <dbReference type="NCBI Taxonomy" id="1076179"/>
    <lineage>
        <taxon>unclassified sequences</taxon>
        <taxon>metagenomes</taxon>
        <taxon>ecological metagenomes</taxon>
    </lineage>
</organism>
<dbReference type="CDD" id="cd07043">
    <property type="entry name" value="STAS_anti-anti-sigma_factors"/>
    <property type="match status" value="1"/>
</dbReference>
<dbReference type="PROSITE" id="PS50801">
    <property type="entry name" value="STAS"/>
    <property type="match status" value="1"/>
</dbReference>
<accession>A0A644TU46</accession>
<feature type="domain" description="STAS" evidence="1">
    <location>
        <begin position="25"/>
        <end position="134"/>
    </location>
</feature>
<dbReference type="InterPro" id="IPR036513">
    <property type="entry name" value="STAS_dom_sf"/>
</dbReference>
<dbReference type="AlphaFoldDB" id="A0A644TU46"/>
<sequence length="183" mass="19224">MPSRLIARASATPAAIPPLSVPELEIEAFAELPGALSCRPSGIIGAEKVAALNEAIVAALGDTGSVLLFDFAHIEDLDPAGVGLLVALQKFLRERAGDLILVGIRPKLLRVLETLGFGDYFSYSLDRRHAVEYIQGVKRDIFPISAPCPACSAPLGLQGPGRSRCHACQAVLTVLADGTVELG</sequence>
<dbReference type="SUPFAM" id="SSF52091">
    <property type="entry name" value="SpoIIaa-like"/>
    <property type="match status" value="1"/>
</dbReference>
<comment type="caution">
    <text evidence="2">The sequence shown here is derived from an EMBL/GenBank/DDBJ whole genome shotgun (WGS) entry which is preliminary data.</text>
</comment>